<organism evidence="2 3">
    <name type="scientific">Candidatus Desantisbacteria bacterium CG_4_10_14_0_8_um_filter_48_22</name>
    <dbReference type="NCBI Taxonomy" id="1974543"/>
    <lineage>
        <taxon>Bacteria</taxon>
        <taxon>Candidatus Desantisiibacteriota</taxon>
    </lineage>
</organism>
<name>A0A2M7S4T8_9BACT</name>
<accession>A0A2M7S4T8</accession>
<comment type="caution">
    <text evidence="2">The sequence shown here is derived from an EMBL/GenBank/DDBJ whole genome shotgun (WGS) entry which is preliminary data.</text>
</comment>
<proteinExistence type="predicted"/>
<dbReference type="AlphaFoldDB" id="A0A2M7S4T8"/>
<reference evidence="3" key="1">
    <citation type="submission" date="2017-09" db="EMBL/GenBank/DDBJ databases">
        <title>Depth-based differentiation of microbial function through sediment-hosted aquifers and enrichment of novel symbionts in the deep terrestrial subsurface.</title>
        <authorList>
            <person name="Probst A.J."/>
            <person name="Ladd B."/>
            <person name="Jarett J.K."/>
            <person name="Geller-Mcgrath D.E."/>
            <person name="Sieber C.M.K."/>
            <person name="Emerson J.B."/>
            <person name="Anantharaman K."/>
            <person name="Thomas B.C."/>
            <person name="Malmstrom R."/>
            <person name="Stieglmeier M."/>
            <person name="Klingl A."/>
            <person name="Woyke T."/>
            <person name="Ryan C.M."/>
            <person name="Banfield J.F."/>
        </authorList>
    </citation>
    <scope>NUCLEOTIDE SEQUENCE [LARGE SCALE GENOMIC DNA]</scope>
</reference>
<keyword evidence="1" id="KW-0812">Transmembrane</keyword>
<sequence>MTPTGNSFFSLFACYYLLSLQHVPLPLLLLKKAVYGDMMIQAQTEVLAGDLLIMMIQVGTQVLRSWVMGMEMSLLQFPTGVIQITNIPVTISDRSST</sequence>
<evidence type="ECO:0000256" key="1">
    <source>
        <dbReference type="SAM" id="Phobius"/>
    </source>
</evidence>
<dbReference type="EMBL" id="PFMR01000365">
    <property type="protein sequence ID" value="PIZ14263.1"/>
    <property type="molecule type" value="Genomic_DNA"/>
</dbReference>
<keyword evidence="1" id="KW-0472">Membrane</keyword>
<keyword evidence="1" id="KW-1133">Transmembrane helix</keyword>
<gene>
    <name evidence="2" type="ORF">COY52_13010</name>
</gene>
<evidence type="ECO:0000313" key="3">
    <source>
        <dbReference type="Proteomes" id="UP000229307"/>
    </source>
</evidence>
<protein>
    <submittedName>
        <fullName evidence="2">Uncharacterized protein</fullName>
    </submittedName>
</protein>
<dbReference type="Proteomes" id="UP000229307">
    <property type="component" value="Unassembled WGS sequence"/>
</dbReference>
<evidence type="ECO:0000313" key="2">
    <source>
        <dbReference type="EMBL" id="PIZ14263.1"/>
    </source>
</evidence>
<feature type="transmembrane region" description="Helical" evidence="1">
    <location>
        <begin position="6"/>
        <end position="30"/>
    </location>
</feature>